<dbReference type="CDD" id="cd00408">
    <property type="entry name" value="DHDPS-like"/>
    <property type="match status" value="1"/>
</dbReference>
<dbReference type="AlphaFoldDB" id="A0A168PDH9"/>
<dbReference type="SMART" id="SM01130">
    <property type="entry name" value="DHDPS"/>
    <property type="match status" value="1"/>
</dbReference>
<proteinExistence type="inferred from homology"/>
<dbReference type="Gene3D" id="3.20.20.70">
    <property type="entry name" value="Aldolase class I"/>
    <property type="match status" value="1"/>
</dbReference>
<dbReference type="RefSeq" id="WP_063555443.1">
    <property type="nucleotide sequence ID" value="NZ_LITT01000020.1"/>
</dbReference>
<comment type="similarity">
    <text evidence="2">Belongs to the DapA family.</text>
</comment>
<reference evidence="5 6" key="1">
    <citation type="journal article" date="2015" name="Biotechnol. Bioeng.">
        <title>Genome sequence and phenotypic characterization of Caulobacter segnis.</title>
        <authorList>
            <person name="Patel S."/>
            <person name="Fletcher B."/>
            <person name="Scott D.C."/>
            <person name="Ely B."/>
        </authorList>
    </citation>
    <scope>NUCLEOTIDE SEQUENCE [LARGE SCALE GENOMIC DNA]</scope>
    <source>
        <strain evidence="5 6">ERI-2</strain>
    </source>
</reference>
<keyword evidence="1 2" id="KW-0456">Lyase</keyword>
<dbReference type="PATRIC" id="fig|1538.10.peg.2419"/>
<dbReference type="PANTHER" id="PTHR42849:SF1">
    <property type="entry name" value="N-ACETYLNEURAMINATE LYASE"/>
    <property type="match status" value="1"/>
</dbReference>
<feature type="active site" description="Schiff-base intermediate with substrate" evidence="3">
    <location>
        <position position="164"/>
    </location>
</feature>
<dbReference type="GO" id="GO:0005829">
    <property type="term" value="C:cytosol"/>
    <property type="evidence" value="ECO:0007669"/>
    <property type="project" value="TreeGrafter"/>
</dbReference>
<comment type="caution">
    <text evidence="5">The sequence shown here is derived from an EMBL/GenBank/DDBJ whole genome shotgun (WGS) entry which is preliminary data.</text>
</comment>
<feature type="binding site" evidence="4">
    <location>
        <position position="209"/>
    </location>
    <ligand>
        <name>pyruvate</name>
        <dbReference type="ChEBI" id="CHEBI:15361"/>
    </ligand>
</feature>
<evidence type="ECO:0000256" key="2">
    <source>
        <dbReference type="PIRNR" id="PIRNR001365"/>
    </source>
</evidence>
<gene>
    <name evidence="5" type="primary">yagE_2</name>
    <name evidence="5" type="ORF">WY13_01971</name>
</gene>
<name>A0A168PDH9_9CLOT</name>
<dbReference type="PANTHER" id="PTHR42849">
    <property type="entry name" value="N-ACETYLNEURAMINATE LYASE"/>
    <property type="match status" value="1"/>
</dbReference>
<evidence type="ECO:0000313" key="6">
    <source>
        <dbReference type="Proteomes" id="UP000077407"/>
    </source>
</evidence>
<evidence type="ECO:0000256" key="3">
    <source>
        <dbReference type="PIRSR" id="PIRSR001365-1"/>
    </source>
</evidence>
<organism evidence="5 6">
    <name type="scientific">Clostridium ljungdahlii</name>
    <dbReference type="NCBI Taxonomy" id="1538"/>
    <lineage>
        <taxon>Bacteria</taxon>
        <taxon>Bacillati</taxon>
        <taxon>Bacillota</taxon>
        <taxon>Clostridia</taxon>
        <taxon>Eubacteriales</taxon>
        <taxon>Clostridiaceae</taxon>
        <taxon>Clostridium</taxon>
    </lineage>
</organism>
<protein>
    <submittedName>
        <fullName evidence="5">Putative 2-keto-3-deoxy-galactonate aldolase YagE</fullName>
        <ecNumber evidence="5">4.1.2.-</ecNumber>
    </submittedName>
</protein>
<dbReference type="InterPro" id="IPR002220">
    <property type="entry name" value="DapA-like"/>
</dbReference>
<feature type="binding site" evidence="4">
    <location>
        <position position="45"/>
    </location>
    <ligand>
        <name>pyruvate</name>
        <dbReference type="ChEBI" id="CHEBI:15361"/>
    </ligand>
</feature>
<dbReference type="GO" id="GO:0019262">
    <property type="term" value="P:N-acetylneuraminate catabolic process"/>
    <property type="evidence" value="ECO:0007669"/>
    <property type="project" value="TreeGrafter"/>
</dbReference>
<evidence type="ECO:0000256" key="4">
    <source>
        <dbReference type="PIRSR" id="PIRSR001365-2"/>
    </source>
</evidence>
<dbReference type="Proteomes" id="UP000077407">
    <property type="component" value="Unassembled WGS sequence"/>
</dbReference>
<dbReference type="PIRSF" id="PIRSF001365">
    <property type="entry name" value="DHDPS"/>
    <property type="match status" value="1"/>
</dbReference>
<dbReference type="PRINTS" id="PR00146">
    <property type="entry name" value="DHPICSNTHASE"/>
</dbReference>
<accession>A0A168PDH9</accession>
<dbReference type="EC" id="4.1.2.-" evidence="5"/>
<evidence type="ECO:0000256" key="1">
    <source>
        <dbReference type="ARBA" id="ARBA00023239"/>
    </source>
</evidence>
<sequence length="298" mass="33587">MLKGVFTPMITIFDENGQFDSKSNRAMIEKLISDGIYGICILGTTGEFFNLTFEEKKQYIKFASEVIDGRVKLIVGTGSTNLKEVIELGKFAEENNADAILVLPPFYFKLDDNHVFEYFSIIAENTNLPMILYNIPQNTKVNLSPDLVLKLANKYENIANGGVKDTTPALANVRNFVEKVKSVHKNFAVFSGIDEYLIPNLIIGGNGIVGTQTNTQAKLMVETYKTFMNKDFDKLLLLQKRINKIMAVREIPGSNNILSTKTAASIALDMDFNTSIRYYDIKLPKETKDRIERIVKQK</sequence>
<dbReference type="EMBL" id="LITT01000020">
    <property type="protein sequence ID" value="OAA87615.1"/>
    <property type="molecule type" value="Genomic_DNA"/>
</dbReference>
<evidence type="ECO:0000313" key="5">
    <source>
        <dbReference type="EMBL" id="OAA87615.1"/>
    </source>
</evidence>
<dbReference type="Pfam" id="PF00701">
    <property type="entry name" value="DHDPS"/>
    <property type="match status" value="1"/>
</dbReference>
<feature type="active site" description="Proton donor/acceptor" evidence="3">
    <location>
        <position position="133"/>
    </location>
</feature>
<dbReference type="OrthoDB" id="9782828at2"/>
<dbReference type="GO" id="GO:0008747">
    <property type="term" value="F:N-acetylneuraminate lyase activity"/>
    <property type="evidence" value="ECO:0007669"/>
    <property type="project" value="TreeGrafter"/>
</dbReference>
<dbReference type="SUPFAM" id="SSF51569">
    <property type="entry name" value="Aldolase"/>
    <property type="match status" value="1"/>
</dbReference>
<dbReference type="InterPro" id="IPR013785">
    <property type="entry name" value="Aldolase_TIM"/>
</dbReference>